<dbReference type="SUPFAM" id="SSF69819">
    <property type="entry name" value="MTH1598-like"/>
    <property type="match status" value="1"/>
</dbReference>
<keyword evidence="4" id="KW-0106">Calcium</keyword>
<evidence type="ECO:0000313" key="6">
    <source>
        <dbReference type="EMBL" id="SLM50058.1"/>
    </source>
</evidence>
<dbReference type="Pfam" id="PF01951">
    <property type="entry name" value="Archease"/>
    <property type="match status" value="1"/>
</dbReference>
<dbReference type="GO" id="GO:0008033">
    <property type="term" value="P:tRNA processing"/>
    <property type="evidence" value="ECO:0007669"/>
    <property type="project" value="UniProtKB-KW"/>
</dbReference>
<reference evidence="6 7" key="1">
    <citation type="submission" date="2017-03" db="EMBL/GenBank/DDBJ databases">
        <authorList>
            <person name="Afonso C.L."/>
            <person name="Miller P.J."/>
            <person name="Scott M.A."/>
            <person name="Spackman E."/>
            <person name="Goraichik I."/>
            <person name="Dimitrov K.M."/>
            <person name="Suarez D.L."/>
            <person name="Swayne D.E."/>
        </authorList>
    </citation>
    <scope>NUCLEOTIDE SEQUENCE [LARGE SCALE GENOMIC DNA]</scope>
    <source>
        <strain evidence="6">Genome sequencing of Nitrospira japonica strain NJ11</strain>
    </source>
</reference>
<feature type="domain" description="Archease" evidence="5">
    <location>
        <begin position="5"/>
        <end position="144"/>
    </location>
</feature>
<protein>
    <recommendedName>
        <fullName evidence="5">Archease domain-containing protein</fullName>
    </recommendedName>
</protein>
<evidence type="ECO:0000256" key="2">
    <source>
        <dbReference type="ARBA" id="ARBA00022694"/>
    </source>
</evidence>
<dbReference type="KEGG" id="nja:NSJP_3891"/>
<comment type="similarity">
    <text evidence="1">Belongs to the archease family.</text>
</comment>
<keyword evidence="7" id="KW-1185">Reference proteome</keyword>
<dbReference type="EMBL" id="LT828648">
    <property type="protein sequence ID" value="SLM50058.1"/>
    <property type="molecule type" value="Genomic_DNA"/>
</dbReference>
<evidence type="ECO:0000256" key="3">
    <source>
        <dbReference type="ARBA" id="ARBA00022723"/>
    </source>
</evidence>
<keyword evidence="2" id="KW-0819">tRNA processing</keyword>
<evidence type="ECO:0000259" key="5">
    <source>
        <dbReference type="Pfam" id="PF01951"/>
    </source>
</evidence>
<dbReference type="InterPro" id="IPR036820">
    <property type="entry name" value="Archease_dom_sf"/>
</dbReference>
<evidence type="ECO:0000256" key="1">
    <source>
        <dbReference type="ARBA" id="ARBA00007963"/>
    </source>
</evidence>
<dbReference type="InterPro" id="IPR002804">
    <property type="entry name" value="Archease"/>
</dbReference>
<dbReference type="PANTHER" id="PTHR12682">
    <property type="entry name" value="ARCHEASE"/>
    <property type="match status" value="1"/>
</dbReference>
<dbReference type="GO" id="GO:0046872">
    <property type="term" value="F:metal ion binding"/>
    <property type="evidence" value="ECO:0007669"/>
    <property type="project" value="UniProtKB-KW"/>
</dbReference>
<dbReference type="PANTHER" id="PTHR12682:SF11">
    <property type="entry name" value="PROTEIN ARCHEASE"/>
    <property type="match status" value="1"/>
</dbReference>
<dbReference type="STRING" id="1325564.NSJP_3891"/>
<sequence>MTFSFRFLDDVALADVAFDAEGDSVQAIFGAATQALLTALANPATVGSSWEQRIERRATDLPQLLFDWLSDIVYWKDAAGVVFHDAPLTMVRKGEQWVLTARLIGSPVDRERQELHNDVKGVTKHLYALRQTDGLWQVRVVLDV</sequence>
<dbReference type="RefSeq" id="WP_080888212.1">
    <property type="nucleotide sequence ID" value="NZ_LT828648.1"/>
</dbReference>
<dbReference type="InterPro" id="IPR023572">
    <property type="entry name" value="Archease_dom"/>
</dbReference>
<dbReference type="Proteomes" id="UP000192042">
    <property type="component" value="Chromosome I"/>
</dbReference>
<evidence type="ECO:0000256" key="4">
    <source>
        <dbReference type="ARBA" id="ARBA00022837"/>
    </source>
</evidence>
<keyword evidence="3" id="KW-0479">Metal-binding</keyword>
<accession>A0A1W1IAH7</accession>
<evidence type="ECO:0000313" key="7">
    <source>
        <dbReference type="Proteomes" id="UP000192042"/>
    </source>
</evidence>
<organism evidence="6 7">
    <name type="scientific">Nitrospira japonica</name>
    <dbReference type="NCBI Taxonomy" id="1325564"/>
    <lineage>
        <taxon>Bacteria</taxon>
        <taxon>Pseudomonadati</taxon>
        <taxon>Nitrospirota</taxon>
        <taxon>Nitrospiria</taxon>
        <taxon>Nitrospirales</taxon>
        <taxon>Nitrospiraceae</taxon>
        <taxon>Nitrospira</taxon>
    </lineage>
</organism>
<dbReference type="OrthoDB" id="513063at2"/>
<proteinExistence type="inferred from homology"/>
<dbReference type="Gene3D" id="3.55.10.10">
    <property type="entry name" value="Archease domain"/>
    <property type="match status" value="1"/>
</dbReference>
<gene>
    <name evidence="6" type="ORF">NSJP_3891</name>
</gene>
<name>A0A1W1IAH7_9BACT</name>
<dbReference type="AlphaFoldDB" id="A0A1W1IAH7"/>